<dbReference type="SUPFAM" id="SSF52540">
    <property type="entry name" value="P-loop containing nucleoside triphosphate hydrolases"/>
    <property type="match status" value="2"/>
</dbReference>
<dbReference type="EMBL" id="JADCTT010000005">
    <property type="protein sequence ID" value="KAF9752307.1"/>
    <property type="molecule type" value="Genomic_DNA"/>
</dbReference>
<evidence type="ECO:0000256" key="5">
    <source>
        <dbReference type="ARBA" id="ARBA00022806"/>
    </source>
</evidence>
<keyword evidence="4" id="KW-0378">Hydrolase</keyword>
<dbReference type="PROSITE" id="PS51192">
    <property type="entry name" value="HELICASE_ATP_BIND_1"/>
    <property type="match status" value="1"/>
</dbReference>
<feature type="compositionally biased region" description="Polar residues" evidence="10">
    <location>
        <begin position="1594"/>
        <end position="1612"/>
    </location>
</feature>
<feature type="region of interest" description="Disordered" evidence="10">
    <location>
        <begin position="555"/>
        <end position="623"/>
    </location>
</feature>
<evidence type="ECO:0000256" key="4">
    <source>
        <dbReference type="ARBA" id="ARBA00022801"/>
    </source>
</evidence>
<dbReference type="GO" id="GO:0005524">
    <property type="term" value="F:ATP binding"/>
    <property type="evidence" value="ECO:0007669"/>
    <property type="project" value="UniProtKB-KW"/>
</dbReference>
<dbReference type="InterPro" id="IPR038718">
    <property type="entry name" value="SNF2-like_sf"/>
</dbReference>
<feature type="region of interest" description="Disordered" evidence="10">
    <location>
        <begin position="383"/>
        <end position="412"/>
    </location>
</feature>
<evidence type="ECO:0000256" key="7">
    <source>
        <dbReference type="ARBA" id="ARBA00023125"/>
    </source>
</evidence>
<dbReference type="Pfam" id="PF24580">
    <property type="entry name" value="DUF7607"/>
    <property type="match status" value="1"/>
</dbReference>
<feature type="coiled-coil region" evidence="9">
    <location>
        <begin position="839"/>
        <end position="866"/>
    </location>
</feature>
<keyword evidence="9" id="KW-0175">Coiled coil</keyword>
<keyword evidence="6" id="KW-0067">ATP-binding</keyword>
<comment type="subcellular location">
    <subcellularLocation>
        <location evidence="1">Nucleus</location>
    </subcellularLocation>
</comment>
<dbReference type="InterPro" id="IPR056026">
    <property type="entry name" value="DUF7607"/>
</dbReference>
<dbReference type="Gene3D" id="1.20.120.850">
    <property type="entry name" value="SWI2/SNF2 ATPases, N-terminal domain"/>
    <property type="match status" value="1"/>
</dbReference>
<feature type="compositionally biased region" description="Basic and acidic residues" evidence="10">
    <location>
        <begin position="1821"/>
        <end position="1842"/>
    </location>
</feature>
<dbReference type="Proteomes" id="UP000616885">
    <property type="component" value="Unassembled WGS sequence"/>
</dbReference>
<accession>A0A8H7NAR9</accession>
<feature type="region of interest" description="Disordered" evidence="10">
    <location>
        <begin position="1797"/>
        <end position="1870"/>
    </location>
</feature>
<dbReference type="Gene3D" id="3.40.50.10810">
    <property type="entry name" value="Tandem AAA-ATPase domain"/>
    <property type="match status" value="1"/>
</dbReference>
<keyword evidence="3" id="KW-0547">Nucleotide-binding</keyword>
<evidence type="ECO:0000256" key="10">
    <source>
        <dbReference type="SAM" id="MobiDB-lite"/>
    </source>
</evidence>
<evidence type="ECO:0000313" key="14">
    <source>
        <dbReference type="Proteomes" id="UP000616885"/>
    </source>
</evidence>
<feature type="compositionally biased region" description="Polar residues" evidence="10">
    <location>
        <begin position="1533"/>
        <end position="1581"/>
    </location>
</feature>
<sequence>MLNTFCANTRVVQHANTLSQVAWLGTSKLMDTENDPFDWDVGQVIKSLTQPGSPWETQPDSIAERIREEGFDGHTLLTFEQTCPREELYPYLDVRKARQKVWLEQQLVSLRAESPKYRKWTYDFKKQKALGEGHASSPELTPKYSFKTLQSVPLINHKPEFSSDPVPFLSENCTVALPTPTHNQLTPRSNDIDLPELPIADAALSGSPSLQTAHAVAQNSNAQVANSIVTTTEAAGHQNTAPAEVPLAQADAATHTQHHQSLGKGIWNENTPLQDAASLPLAKTSDAQEVLEPPRKKKKLAPTNIAREPFHKVPSNAQPWENSSRRAYLGNGALSTYMIRSSFVPVSTKLVILPKGGFAVTRENRLPPGRRLAVNRTMNQLFRKNGRKEERLRTGTLTSRDSSPSDEDEEDIFDLENLPDLDEATLKEIEDEEKSNEEAKKIHRQFLNHEVQAILDDTIEGMAQRWRETKLTKYQRKAYRLWLDARRRHNSLRERIEKHQKQAAYYDKRIKKLSMEIVTEVWFKKEDIVGQAQCLEQSLEDKLYNLWLAGVLESSEAPPPPDVLPRPARRQRLQRHDPMEELLTSTDEESDFVVSGGEEVDGVPGTDGQAPNPEEPVTPIKSEESRVGDLMQLETKGTAKRVSYIDLTSPARPSTPPQASLNPGCELPDPPSVQVIDMAAIARYSKNHWRTEDDRWRLALHILLNFGHEQRTQVLDLIRDKSDEDIWDTSIEPFSRNTKTWEVLENSPPDLRNYHLSSVFLSFVKCKILSRSRVLQLNKKDKGTLLKSRTTFEPFCKFIRSVLHLFPKETHIYRRPEMDKEAEETGTPKKKSSAKEIVQNRAAAEMRELQNEMLQVQQERRAKLRSDLATSGIMSHDKSRLIINETKDENQSFIYINDDIGSRIKDHQIDGVRFLWNQIIQDPTVRQGCLLAHTMGLGKTMQVITFLVAIAEAIASADQMIQSQIPVDLRSVQTLILCPSGLVNNWMDELLTWAPSGLLEPFMQVDSTVAERDRQGIVENWAANGGVLVIGYDLFKNMHDSNSEIRTILRSKPNIVVADEAHKMKNQETKLSKACANFTTTSRIALTGSPLANNVEEYYYMINWVAPNFLGPIDEFRDIYGKIIEEGLYKDSDAYQKKRAMKMLQVLKETVAPKINRATVKSCLTEDLPPKTEYVIYVAPTPLQCKLYNKYLEEQHGSCDSSQIFSTIDDLGLICNHPRCFREKVLKVKNGDYDAKSESESYKAFPKAIVPFALKETNSGDNINPDLSMKVELLNIILDQARAAGDKVLVFSQSIPTLNYLQSLFQLTKRRFSRLDGKTNPKIRQGDTKAFNEGDKELYLISTKAGGVGLNIQGANRVVLFDAKWNPVDSQQAVGRAYRLGQKKKVFVYHFIVAGTFEDNLHNKAIFKQQLAQRVVDKKNPINWSARRAGLIHAIKPIERKSLEEFQGQDTILDCLMSHQVPSIPDGPVCKIVSADTFEEEDTVVVLTEEERKEADTMVSMNRLRQTNPAEYEKLRSEQQALASSVYLTQQPYSTQPWSGQPSTQLQGDPGRISSSQPPGRAQHFSNSQPQSVAPQLSGTQPRGDAKGDHHLSRQPQEPLVNQNQTGQSTGSPAVPIVPNQNAPQQSTNGTPIHGPAPVPKPILGANTSIGRSQVPSRSEIPTSQKAQTHVSRASSGSQENLFAQPPKTLAKEAFQAALVEATNGLHARGMLPKSRLLLSAETICSSIHEFRDKEGYGFLPDDQHWRQLKTLLANDRFVLATLSGRLSCKFLALAVKNELERRVDTLSKLSEAEFATQMERSTRTPDPQNLRNISRGTPQKKLEGVAGRDIKIMREAADNRRKSVRTPSLANDSPPGNTEPSSQQGSMGE</sequence>
<dbReference type="PROSITE" id="PS51194">
    <property type="entry name" value="HELICASE_CTER"/>
    <property type="match status" value="1"/>
</dbReference>
<comment type="similarity">
    <text evidence="2">Belongs to the SNF2/RAD54 helicase family.</text>
</comment>
<feature type="region of interest" description="Disordered" evidence="10">
    <location>
        <begin position="1533"/>
        <end position="1681"/>
    </location>
</feature>
<feature type="compositionally biased region" description="Polar residues" evidence="10">
    <location>
        <begin position="1846"/>
        <end position="1870"/>
    </location>
</feature>
<feature type="compositionally biased region" description="Polar residues" evidence="10">
    <location>
        <begin position="1805"/>
        <end position="1818"/>
    </location>
</feature>
<dbReference type="PANTHER" id="PTHR45797">
    <property type="entry name" value="RAD54-LIKE"/>
    <property type="match status" value="1"/>
</dbReference>
<keyword evidence="8" id="KW-0539">Nucleus</keyword>
<dbReference type="InterPro" id="IPR001650">
    <property type="entry name" value="Helicase_C-like"/>
</dbReference>
<feature type="compositionally biased region" description="Polar residues" evidence="10">
    <location>
        <begin position="1619"/>
        <end position="1631"/>
    </location>
</feature>
<keyword evidence="5" id="KW-0347">Helicase</keyword>
<dbReference type="SMART" id="SM00487">
    <property type="entry name" value="DEXDc"/>
    <property type="match status" value="1"/>
</dbReference>
<feature type="compositionally biased region" description="Polar residues" evidence="10">
    <location>
        <begin position="1646"/>
        <end position="1681"/>
    </location>
</feature>
<dbReference type="GO" id="GO:0004386">
    <property type="term" value="F:helicase activity"/>
    <property type="evidence" value="ECO:0007669"/>
    <property type="project" value="UniProtKB-KW"/>
</dbReference>
<dbReference type="InterPro" id="IPR027417">
    <property type="entry name" value="P-loop_NTPase"/>
</dbReference>
<keyword evidence="7" id="KW-0238">DNA-binding</keyword>
<feature type="domain" description="Helicase ATP-binding" evidence="11">
    <location>
        <begin position="920"/>
        <end position="1108"/>
    </location>
</feature>
<protein>
    <submittedName>
        <fullName evidence="13">Uncharacterized protein</fullName>
    </submittedName>
</protein>
<evidence type="ECO:0000259" key="12">
    <source>
        <dbReference type="PROSITE" id="PS51194"/>
    </source>
</evidence>
<dbReference type="Pfam" id="PF00176">
    <property type="entry name" value="SNF2-rel_dom"/>
    <property type="match status" value="1"/>
</dbReference>
<name>A0A8H7NAR9_BIOOC</name>
<dbReference type="GO" id="GO:0016887">
    <property type="term" value="F:ATP hydrolysis activity"/>
    <property type="evidence" value="ECO:0007669"/>
    <property type="project" value="InterPro"/>
</dbReference>
<dbReference type="CDD" id="cd18793">
    <property type="entry name" value="SF2_C_SNF"/>
    <property type="match status" value="1"/>
</dbReference>
<dbReference type="GO" id="GO:0003677">
    <property type="term" value="F:DNA binding"/>
    <property type="evidence" value="ECO:0007669"/>
    <property type="project" value="UniProtKB-KW"/>
</dbReference>
<feature type="domain" description="Helicase C-terminal" evidence="12">
    <location>
        <begin position="1269"/>
        <end position="1422"/>
    </location>
</feature>
<evidence type="ECO:0000256" key="2">
    <source>
        <dbReference type="ARBA" id="ARBA00007025"/>
    </source>
</evidence>
<evidence type="ECO:0000256" key="6">
    <source>
        <dbReference type="ARBA" id="ARBA00022840"/>
    </source>
</evidence>
<evidence type="ECO:0000256" key="8">
    <source>
        <dbReference type="ARBA" id="ARBA00023242"/>
    </source>
</evidence>
<evidence type="ECO:0000259" key="11">
    <source>
        <dbReference type="PROSITE" id="PS51192"/>
    </source>
</evidence>
<dbReference type="InterPro" id="IPR014001">
    <property type="entry name" value="Helicase_ATP-bd"/>
</dbReference>
<dbReference type="PANTHER" id="PTHR45797:SF1">
    <property type="entry name" value="HELICASE ARIP4"/>
    <property type="match status" value="1"/>
</dbReference>
<feature type="region of interest" description="Disordered" evidence="10">
    <location>
        <begin position="816"/>
        <end position="835"/>
    </location>
</feature>
<dbReference type="InterPro" id="IPR044574">
    <property type="entry name" value="ARIP4-like"/>
</dbReference>
<comment type="caution">
    <text evidence="13">The sequence shown here is derived from an EMBL/GenBank/DDBJ whole genome shotgun (WGS) entry which is preliminary data.</text>
</comment>
<dbReference type="Pfam" id="PF00271">
    <property type="entry name" value="Helicase_C"/>
    <property type="match status" value="1"/>
</dbReference>
<dbReference type="GO" id="GO:0005634">
    <property type="term" value="C:nucleus"/>
    <property type="evidence" value="ECO:0007669"/>
    <property type="project" value="UniProtKB-SubCell"/>
</dbReference>
<dbReference type="InterPro" id="IPR000330">
    <property type="entry name" value="SNF2_N"/>
</dbReference>
<organism evidence="13 14">
    <name type="scientific">Bionectria ochroleuca</name>
    <name type="common">Gliocladium roseum</name>
    <dbReference type="NCBI Taxonomy" id="29856"/>
    <lineage>
        <taxon>Eukaryota</taxon>
        <taxon>Fungi</taxon>
        <taxon>Dikarya</taxon>
        <taxon>Ascomycota</taxon>
        <taxon>Pezizomycotina</taxon>
        <taxon>Sordariomycetes</taxon>
        <taxon>Hypocreomycetidae</taxon>
        <taxon>Hypocreales</taxon>
        <taxon>Bionectriaceae</taxon>
        <taxon>Clonostachys</taxon>
    </lineage>
</organism>
<evidence type="ECO:0000313" key="13">
    <source>
        <dbReference type="EMBL" id="KAF9752307.1"/>
    </source>
</evidence>
<reference evidence="13" key="1">
    <citation type="submission" date="2020-10" db="EMBL/GenBank/DDBJ databases">
        <title>High-Quality Genome Resource of Clonostachys rosea strain S41 by Oxford Nanopore Long-Read Sequencing.</title>
        <authorList>
            <person name="Wang H."/>
        </authorList>
    </citation>
    <scope>NUCLEOTIDE SEQUENCE</scope>
    <source>
        <strain evidence="13">S41</strain>
    </source>
</reference>
<dbReference type="Gene3D" id="3.40.50.300">
    <property type="entry name" value="P-loop containing nucleotide triphosphate hydrolases"/>
    <property type="match status" value="1"/>
</dbReference>
<proteinExistence type="inferred from homology"/>
<gene>
    <name evidence="13" type="ORF">IM811_014101</name>
</gene>
<evidence type="ECO:0000256" key="9">
    <source>
        <dbReference type="SAM" id="Coils"/>
    </source>
</evidence>
<evidence type="ECO:0000256" key="1">
    <source>
        <dbReference type="ARBA" id="ARBA00004123"/>
    </source>
</evidence>
<dbReference type="InterPro" id="IPR049730">
    <property type="entry name" value="SNF2/RAD54-like_C"/>
</dbReference>
<evidence type="ECO:0000256" key="3">
    <source>
        <dbReference type="ARBA" id="ARBA00022741"/>
    </source>
</evidence>
<dbReference type="SMART" id="SM00490">
    <property type="entry name" value="HELICc"/>
    <property type="match status" value="1"/>
</dbReference>